<reference evidence="1 2" key="1">
    <citation type="journal article" date="2019" name="Nat. Ecol. Evol.">
        <title>Megaphylogeny resolves global patterns of mushroom evolution.</title>
        <authorList>
            <person name="Varga T."/>
            <person name="Krizsan K."/>
            <person name="Foldi C."/>
            <person name="Dima B."/>
            <person name="Sanchez-Garcia M."/>
            <person name="Sanchez-Ramirez S."/>
            <person name="Szollosi G.J."/>
            <person name="Szarkandi J.G."/>
            <person name="Papp V."/>
            <person name="Albert L."/>
            <person name="Andreopoulos W."/>
            <person name="Angelini C."/>
            <person name="Antonin V."/>
            <person name="Barry K.W."/>
            <person name="Bougher N.L."/>
            <person name="Buchanan P."/>
            <person name="Buyck B."/>
            <person name="Bense V."/>
            <person name="Catcheside P."/>
            <person name="Chovatia M."/>
            <person name="Cooper J."/>
            <person name="Damon W."/>
            <person name="Desjardin D."/>
            <person name="Finy P."/>
            <person name="Geml J."/>
            <person name="Haridas S."/>
            <person name="Hughes K."/>
            <person name="Justo A."/>
            <person name="Karasinski D."/>
            <person name="Kautmanova I."/>
            <person name="Kiss B."/>
            <person name="Kocsube S."/>
            <person name="Kotiranta H."/>
            <person name="LaButti K.M."/>
            <person name="Lechner B.E."/>
            <person name="Liimatainen K."/>
            <person name="Lipzen A."/>
            <person name="Lukacs Z."/>
            <person name="Mihaltcheva S."/>
            <person name="Morgado L.N."/>
            <person name="Niskanen T."/>
            <person name="Noordeloos M.E."/>
            <person name="Ohm R.A."/>
            <person name="Ortiz-Santana B."/>
            <person name="Ovrebo C."/>
            <person name="Racz N."/>
            <person name="Riley R."/>
            <person name="Savchenko A."/>
            <person name="Shiryaev A."/>
            <person name="Soop K."/>
            <person name="Spirin V."/>
            <person name="Szebenyi C."/>
            <person name="Tomsovsky M."/>
            <person name="Tulloss R.E."/>
            <person name="Uehling J."/>
            <person name="Grigoriev I.V."/>
            <person name="Vagvolgyi C."/>
            <person name="Papp T."/>
            <person name="Martin F.M."/>
            <person name="Miettinen O."/>
            <person name="Hibbett D.S."/>
            <person name="Nagy L.G."/>
        </authorList>
    </citation>
    <scope>NUCLEOTIDE SEQUENCE [LARGE SCALE GENOMIC DNA]</scope>
    <source>
        <strain evidence="1 2">NL-1719</strain>
    </source>
</reference>
<dbReference type="EMBL" id="ML208331">
    <property type="protein sequence ID" value="TFK69433.1"/>
    <property type="molecule type" value="Genomic_DNA"/>
</dbReference>
<keyword evidence="2" id="KW-1185">Reference proteome</keyword>
<protein>
    <submittedName>
        <fullName evidence="1">Uncharacterized protein</fullName>
    </submittedName>
</protein>
<proteinExistence type="predicted"/>
<accession>A0ACD3AUL7</accession>
<organism evidence="1 2">
    <name type="scientific">Pluteus cervinus</name>
    <dbReference type="NCBI Taxonomy" id="181527"/>
    <lineage>
        <taxon>Eukaryota</taxon>
        <taxon>Fungi</taxon>
        <taxon>Dikarya</taxon>
        <taxon>Basidiomycota</taxon>
        <taxon>Agaricomycotina</taxon>
        <taxon>Agaricomycetes</taxon>
        <taxon>Agaricomycetidae</taxon>
        <taxon>Agaricales</taxon>
        <taxon>Pluteineae</taxon>
        <taxon>Pluteaceae</taxon>
        <taxon>Pluteus</taxon>
    </lineage>
</organism>
<sequence>MASDKIPFTPVAEITGNASDTIKERLGAPLKFFGLRGFKLTPPIFGDSIIERMRTVEVSIVDKAEEPSRQEAKVVTEVLVKEDMANGGGTVHGGCIGFLIDLCSTMSLCAFQMNTSNTFEYFIPVSQSLNIVYHSPAHMGDTIRIVNTTMTVGARALSVRTEIWNSTHHRLVASGVHVMMKPTRL</sequence>
<evidence type="ECO:0000313" key="2">
    <source>
        <dbReference type="Proteomes" id="UP000308600"/>
    </source>
</evidence>
<gene>
    <name evidence="1" type="ORF">BDN72DRAFT_840399</name>
</gene>
<evidence type="ECO:0000313" key="1">
    <source>
        <dbReference type="EMBL" id="TFK69433.1"/>
    </source>
</evidence>
<name>A0ACD3AUL7_9AGAR</name>
<dbReference type="Proteomes" id="UP000308600">
    <property type="component" value="Unassembled WGS sequence"/>
</dbReference>